<accession>A0A0G4I8K1</accession>
<reference evidence="1" key="1">
    <citation type="submission" date="2014-11" db="EMBL/GenBank/DDBJ databases">
        <authorList>
            <person name="Otto D Thomas"/>
            <person name="Naeem Raeece"/>
        </authorList>
    </citation>
    <scope>NUCLEOTIDE SEQUENCE</scope>
</reference>
<gene>
    <name evidence="1" type="ORF">Cvel_11988</name>
</gene>
<dbReference type="AlphaFoldDB" id="A0A0G4I8K1"/>
<organism evidence="1">
    <name type="scientific">Chromera velia CCMP2878</name>
    <dbReference type="NCBI Taxonomy" id="1169474"/>
    <lineage>
        <taxon>Eukaryota</taxon>
        <taxon>Sar</taxon>
        <taxon>Alveolata</taxon>
        <taxon>Colpodellida</taxon>
        <taxon>Chromeraceae</taxon>
        <taxon>Chromera</taxon>
    </lineage>
</organism>
<dbReference type="VEuPathDB" id="CryptoDB:Cvel_11988"/>
<evidence type="ECO:0000313" key="1">
    <source>
        <dbReference type="EMBL" id="CEM53463.1"/>
    </source>
</evidence>
<proteinExistence type="predicted"/>
<sequence length="92" mass="10176">MFDFSQSSQKEGRGTWEVQEGSEIINTDGGVFFMTLQTTFDFGQSSPVMAPAGGDGRMNEPAPMELWRIERSGKEEGSVGRDLFESLYGVRS</sequence>
<protein>
    <submittedName>
        <fullName evidence="1">Uncharacterized protein</fullName>
    </submittedName>
</protein>
<name>A0A0G4I8K1_9ALVE</name>
<dbReference type="EMBL" id="CDMZ01005698">
    <property type="protein sequence ID" value="CEM53463.1"/>
    <property type="molecule type" value="Genomic_DNA"/>
</dbReference>